<protein>
    <recommendedName>
        <fullName evidence="1">Suppressor of fused-like domain-containing protein</fullName>
    </recommendedName>
</protein>
<gene>
    <name evidence="2" type="ORF">IW245_002399</name>
</gene>
<evidence type="ECO:0000313" key="3">
    <source>
        <dbReference type="Proteomes" id="UP000622552"/>
    </source>
</evidence>
<evidence type="ECO:0000259" key="1">
    <source>
        <dbReference type="Pfam" id="PF05076"/>
    </source>
</evidence>
<sequence length="189" mass="20466">MATRVEKYLAHLDRMTGGAEPRFLPVPSTKNGLENVTVMAYPGLPEGLLTAVTYGLSLAEHPEWRHGTPELCISVSSSDELWARAIGHLAEGLRGSCPFAYGDTVGFGGPISPESAMTAFVVAAPAVMDRTDYAGIDVSAPGHEGHDVINIAGMYPIHEIERKFIREHGPQAFWEIEWDPCNVTRPPAV</sequence>
<dbReference type="RefSeq" id="WP_197003212.1">
    <property type="nucleotide sequence ID" value="NZ_BONS01000039.1"/>
</dbReference>
<feature type="domain" description="Suppressor of fused-like" evidence="1">
    <location>
        <begin position="38"/>
        <end position="179"/>
    </location>
</feature>
<organism evidence="2 3">
    <name type="scientific">Longispora fulva</name>
    <dbReference type="NCBI Taxonomy" id="619741"/>
    <lineage>
        <taxon>Bacteria</taxon>
        <taxon>Bacillati</taxon>
        <taxon>Actinomycetota</taxon>
        <taxon>Actinomycetes</taxon>
        <taxon>Micromonosporales</taxon>
        <taxon>Micromonosporaceae</taxon>
        <taxon>Longispora</taxon>
    </lineage>
</organism>
<dbReference type="Pfam" id="PF05076">
    <property type="entry name" value="SUFU"/>
    <property type="match status" value="1"/>
</dbReference>
<reference evidence="2" key="1">
    <citation type="submission" date="2020-11" db="EMBL/GenBank/DDBJ databases">
        <title>Sequencing the genomes of 1000 actinobacteria strains.</title>
        <authorList>
            <person name="Klenk H.-P."/>
        </authorList>
    </citation>
    <scope>NUCLEOTIDE SEQUENCE</scope>
    <source>
        <strain evidence="2">DSM 45356</strain>
    </source>
</reference>
<name>A0A8J7GE28_9ACTN</name>
<dbReference type="Proteomes" id="UP000622552">
    <property type="component" value="Unassembled WGS sequence"/>
</dbReference>
<keyword evidence="3" id="KW-1185">Reference proteome</keyword>
<evidence type="ECO:0000313" key="2">
    <source>
        <dbReference type="EMBL" id="MBG6136205.1"/>
    </source>
</evidence>
<dbReference type="AlphaFoldDB" id="A0A8J7GE28"/>
<dbReference type="InterPro" id="IPR020941">
    <property type="entry name" value="SUFU-like_domain"/>
</dbReference>
<dbReference type="EMBL" id="JADOUF010000001">
    <property type="protein sequence ID" value="MBG6136205.1"/>
    <property type="molecule type" value="Genomic_DNA"/>
</dbReference>
<proteinExistence type="predicted"/>
<comment type="caution">
    <text evidence="2">The sequence shown here is derived from an EMBL/GenBank/DDBJ whole genome shotgun (WGS) entry which is preliminary data.</text>
</comment>
<accession>A0A8J7GE28</accession>